<dbReference type="GO" id="GO:0005524">
    <property type="term" value="F:ATP binding"/>
    <property type="evidence" value="ECO:0007669"/>
    <property type="project" value="InterPro"/>
</dbReference>
<evidence type="ECO:0000259" key="2">
    <source>
        <dbReference type="PROSITE" id="PS51199"/>
    </source>
</evidence>
<organism evidence="3 4">
    <name type="scientific">Bacteroides xylanisolvens SD CC 1b</name>
    <dbReference type="NCBI Taxonomy" id="702447"/>
    <lineage>
        <taxon>Bacteria</taxon>
        <taxon>Pseudomonadati</taxon>
        <taxon>Bacteroidota</taxon>
        <taxon>Bacteroidia</taxon>
        <taxon>Bacteroidales</taxon>
        <taxon>Bacteroidaceae</taxon>
        <taxon>Bacteroides</taxon>
    </lineage>
</organism>
<dbReference type="PROSITE" id="PS51199">
    <property type="entry name" value="SF4_HELICASE"/>
    <property type="match status" value="1"/>
</dbReference>
<dbReference type="InterPro" id="IPR036977">
    <property type="entry name" value="DNA_primase_Znf_CHC2"/>
</dbReference>
<dbReference type="Gene3D" id="3.90.580.10">
    <property type="entry name" value="Zinc finger, CHC2-type domain"/>
    <property type="match status" value="1"/>
</dbReference>
<dbReference type="SUPFAM" id="SSF52540">
    <property type="entry name" value="P-loop containing nucleoside triphosphate hydrolases"/>
    <property type="match status" value="1"/>
</dbReference>
<feature type="domain" description="SF4 helicase" evidence="2">
    <location>
        <begin position="322"/>
        <end position="581"/>
    </location>
</feature>
<gene>
    <name evidence="3" type="ORF">BN890_9710</name>
</gene>
<dbReference type="CDD" id="cd01029">
    <property type="entry name" value="TOPRIM_primases"/>
    <property type="match status" value="1"/>
</dbReference>
<dbReference type="PANTHER" id="PTHR12873:SF0">
    <property type="entry name" value="TWINKLE MTDNA HELICASE"/>
    <property type="match status" value="1"/>
</dbReference>
<accession>W6P0Y8</accession>
<dbReference type="Gene3D" id="3.40.50.300">
    <property type="entry name" value="P-loop containing nucleotide triphosphate hydrolases"/>
    <property type="match status" value="1"/>
</dbReference>
<dbReference type="AlphaFoldDB" id="W6P0Y8"/>
<dbReference type="InterPro" id="IPR007694">
    <property type="entry name" value="DNA_helicase_DnaB-like_C"/>
</dbReference>
<evidence type="ECO:0000313" key="3">
    <source>
        <dbReference type="EMBL" id="CDM03418.1"/>
    </source>
</evidence>
<dbReference type="Proteomes" id="UP000019380">
    <property type="component" value="Unassembled WGS sequence"/>
</dbReference>
<dbReference type="InterPro" id="IPR027032">
    <property type="entry name" value="Twinkle-like"/>
</dbReference>
<dbReference type="GO" id="GO:0003697">
    <property type="term" value="F:single-stranded DNA binding"/>
    <property type="evidence" value="ECO:0007669"/>
    <property type="project" value="InterPro"/>
</dbReference>
<name>W6P0Y8_9BACE</name>
<evidence type="ECO:0000313" key="4">
    <source>
        <dbReference type="Proteomes" id="UP000019380"/>
    </source>
</evidence>
<reference evidence="3 4" key="1">
    <citation type="submission" date="2013-12" db="EMBL/GenBank/DDBJ databases">
        <title>Improved hybrid genome assemblies of Bacteroides xylanisolvens SD CC 1b and Bacteroides xylanisolvens SD CC 2a using Illumina and 454 Sequencing.</title>
        <authorList>
            <person name="Ramaraj T."/>
            <person name="Sundararajan A."/>
            <person name="Mudge J."/>
            <person name="Schilkey F.D."/>
            <person name="Delvecchio V."/>
            <person name="Donlon M."/>
            <person name="Ziemer C."/>
        </authorList>
    </citation>
    <scope>NUCLEOTIDE SEQUENCE [LARGE SCALE GENOMIC DNA]</scope>
</reference>
<comment type="caution">
    <text evidence="3">The sequence shown here is derived from an EMBL/GenBank/DDBJ whole genome shotgun (WGS) entry which is preliminary data.</text>
</comment>
<dbReference type="PANTHER" id="PTHR12873">
    <property type="entry name" value="T7-LIKE MITOCHONDRIAL DNA HELICASE"/>
    <property type="match status" value="1"/>
</dbReference>
<sequence length="603" mass="68120">MDRFKELGIDTHGRTSGKMKTKCPWCHAQRTDKRDKSLSVNLDTKLYLCHYCGAHGSAAIYAGKGRKLGDPLVKFPTATGSNSSCPPTEKPHGDPEQGALTQKQIEWCRDVRHIPPEVLVEAGVAFASISMPISGKEKGWEKRDCLCFNFFENGELVNTKFRDSQKHFKLLQGARTIPYNIDAIRDTPECILVEGEFDALSYMAVGRTDVISVPNGANSQLDWLDELSESHFEQKQVIYLSVDTDRKGRELCRELSRRLGVDRCRIVCRIVTYGEAYKDANELLVAEGPDALLKALEDAPIPRLEGTFTAEDLREGLHQLFEEGYTSGVELGIPNLDEIMRLETGRVLTVTGIPGHGKSDFVDEIVLRLCTRQDWRAGYFSPENTPIEYHHAKLAEKLLGHRFRKDFSTEEEFARVVDYLSQRVWHILPDGDFTLGNVLSKARELVHRHGIRVFVIDPYNYINHQIPAGMTETGYIGSFMNSLARFARLNSCLVILVAHPRKMNKQYGTQKTEVPTMYDINGSANFFNMTDYGIVVDRQDEMGIVYIHVEKTRFRNFGTKGNAAFCYDVTNGRYSPCTPPPEPGMQVQPWKGAKDLFSSEGWI</sequence>
<feature type="region of interest" description="Disordered" evidence="1">
    <location>
        <begin position="79"/>
        <end position="99"/>
    </location>
</feature>
<dbReference type="Gene3D" id="3.40.1360.10">
    <property type="match status" value="1"/>
</dbReference>
<dbReference type="Pfam" id="PF13155">
    <property type="entry name" value="Toprim_2"/>
    <property type="match status" value="1"/>
</dbReference>
<dbReference type="EMBL" id="CBXG010000014">
    <property type="protein sequence ID" value="CDM03418.1"/>
    <property type="molecule type" value="Genomic_DNA"/>
</dbReference>
<dbReference type="InterPro" id="IPR034154">
    <property type="entry name" value="TOPRIM_DnaG/twinkle"/>
</dbReference>
<dbReference type="GO" id="GO:0043139">
    <property type="term" value="F:5'-3' DNA helicase activity"/>
    <property type="evidence" value="ECO:0007669"/>
    <property type="project" value="InterPro"/>
</dbReference>
<dbReference type="Pfam" id="PF03796">
    <property type="entry name" value="DnaB_C"/>
    <property type="match status" value="1"/>
</dbReference>
<dbReference type="GO" id="GO:0006260">
    <property type="term" value="P:DNA replication"/>
    <property type="evidence" value="ECO:0007669"/>
    <property type="project" value="InterPro"/>
</dbReference>
<dbReference type="GO" id="GO:0008270">
    <property type="term" value="F:zinc ion binding"/>
    <property type="evidence" value="ECO:0007669"/>
    <property type="project" value="InterPro"/>
</dbReference>
<proteinExistence type="predicted"/>
<dbReference type="InterPro" id="IPR027417">
    <property type="entry name" value="P-loop_NTPase"/>
</dbReference>
<protein>
    <recommendedName>
        <fullName evidence="2">SF4 helicase domain-containing protein</fullName>
    </recommendedName>
</protein>
<evidence type="ECO:0000256" key="1">
    <source>
        <dbReference type="SAM" id="MobiDB-lite"/>
    </source>
</evidence>
<dbReference type="SUPFAM" id="SSF56731">
    <property type="entry name" value="DNA primase core"/>
    <property type="match status" value="1"/>
</dbReference>